<evidence type="ECO:0000313" key="2">
    <source>
        <dbReference type="Proteomes" id="UP000182444"/>
    </source>
</evidence>
<dbReference type="VEuPathDB" id="FungiDB:YALI1_E05496g"/>
<organism evidence="1 2">
    <name type="scientific">Yarrowia lipolytica</name>
    <name type="common">Candida lipolytica</name>
    <dbReference type="NCBI Taxonomy" id="4952"/>
    <lineage>
        <taxon>Eukaryota</taxon>
        <taxon>Fungi</taxon>
        <taxon>Dikarya</taxon>
        <taxon>Ascomycota</taxon>
        <taxon>Saccharomycotina</taxon>
        <taxon>Dipodascomycetes</taxon>
        <taxon>Dipodascales</taxon>
        <taxon>Dipodascales incertae sedis</taxon>
        <taxon>Yarrowia</taxon>
    </lineage>
</organism>
<dbReference type="GeneID" id="94583516"/>
<dbReference type="RefSeq" id="XP_068139003.1">
    <property type="nucleotide sequence ID" value="XM_068282902.1"/>
</dbReference>
<name>A0A1D8NH45_YARLL</name>
<accession>A0A1D8NH45</accession>
<protein>
    <submittedName>
        <fullName evidence="1">Uncharacterized protein</fullName>
    </submittedName>
</protein>
<dbReference type="Proteomes" id="UP000182444">
    <property type="component" value="Chromosome 1E"/>
</dbReference>
<dbReference type="EMBL" id="CP017557">
    <property type="protein sequence ID" value="AOW04949.1"/>
    <property type="molecule type" value="Genomic_DNA"/>
</dbReference>
<reference evidence="1 2" key="1">
    <citation type="journal article" date="2016" name="PLoS ONE">
        <title>Sequence Assembly of Yarrowia lipolytica Strain W29/CLIB89 Shows Transposable Element Diversity.</title>
        <authorList>
            <person name="Magnan C."/>
            <person name="Yu J."/>
            <person name="Chang I."/>
            <person name="Jahn E."/>
            <person name="Kanomata Y."/>
            <person name="Wu J."/>
            <person name="Zeller M."/>
            <person name="Oakes M."/>
            <person name="Baldi P."/>
            <person name="Sandmeyer S."/>
        </authorList>
    </citation>
    <scope>NUCLEOTIDE SEQUENCE [LARGE SCALE GENOMIC DNA]</scope>
    <source>
        <strain evidence="2">CLIB89(W29)</strain>
    </source>
</reference>
<sequence>MPPRCFAIYSIFYISNQIFSLYIYRNTYEGGTSLTNKCFPLPSHCDGSFWRVNPFYVAPTPDSSLGAVALGRWQCQFRLLLITCHFREPRTVQYENRTCTR</sequence>
<proteinExistence type="predicted"/>
<evidence type="ECO:0000313" key="1">
    <source>
        <dbReference type="EMBL" id="AOW04949.1"/>
    </source>
</evidence>
<dbReference type="AlphaFoldDB" id="A0A1D8NH45"/>
<gene>
    <name evidence="1" type="ORF">YALI1_E05496g</name>
</gene>